<dbReference type="InterPro" id="IPR010930">
    <property type="entry name" value="Flg_bb/hook_C_dom"/>
</dbReference>
<evidence type="ECO:0000256" key="4">
    <source>
        <dbReference type="ARBA" id="ARBA00023143"/>
    </source>
</evidence>
<evidence type="ECO:0000256" key="1">
    <source>
        <dbReference type="ARBA" id="ARBA00004117"/>
    </source>
</evidence>
<sequence length="145" mass="15625">MSFLSALNISGSALTAQKFRMDIISQNIANSTTTKTADGGPYKRRLVVLEEQKNASFKNVLADKMQNSIVGGVRVSEVVEDTTPFTAVYNPKHPDANEDGYVMMPNVNTTEEMLDLMSASTAYDANITALNALKAMATSALNIGK</sequence>
<keyword evidence="9" id="KW-0282">Flagellum</keyword>
<proteinExistence type="inferred from homology"/>
<protein>
    <recommendedName>
        <fullName evidence="3 6">Flagellar basal-body rod protein FlgC</fullName>
    </recommendedName>
</protein>
<evidence type="ECO:0000313" key="10">
    <source>
        <dbReference type="Proteomes" id="UP000199182"/>
    </source>
</evidence>
<keyword evidence="4 6" id="KW-0975">Bacterial flagellum</keyword>
<evidence type="ECO:0000259" key="7">
    <source>
        <dbReference type="Pfam" id="PF00460"/>
    </source>
</evidence>
<dbReference type="RefSeq" id="WP_092639688.1">
    <property type="nucleotide sequence ID" value="NZ_FNID01000013.1"/>
</dbReference>
<gene>
    <name evidence="9" type="ORF">SAMN05192585_11359</name>
</gene>
<evidence type="ECO:0000256" key="6">
    <source>
        <dbReference type="RuleBase" id="RU362062"/>
    </source>
</evidence>
<evidence type="ECO:0000259" key="8">
    <source>
        <dbReference type="Pfam" id="PF06429"/>
    </source>
</evidence>
<comment type="subunit">
    <text evidence="5 6">The basal body constitutes a major portion of the flagellar organelle and consists of four rings (L,P,S, and M) mounted on a central rod. The rod consists of about 26 subunits of FlgG in the distal portion, and FlgB, FlgC and FlgF are thought to build up the proximal portion of the rod with about 6 subunits each.</text>
</comment>
<dbReference type="GO" id="GO:0071978">
    <property type="term" value="P:bacterial-type flagellum-dependent swarming motility"/>
    <property type="evidence" value="ECO:0007669"/>
    <property type="project" value="TreeGrafter"/>
</dbReference>
<keyword evidence="10" id="KW-1185">Reference proteome</keyword>
<accession>A0A1G9ZHR4</accession>
<dbReference type="EMBL" id="FNID01000013">
    <property type="protein sequence ID" value="SDN20551.1"/>
    <property type="molecule type" value="Genomic_DNA"/>
</dbReference>
<dbReference type="Pfam" id="PF00460">
    <property type="entry name" value="Flg_bb_rod"/>
    <property type="match status" value="1"/>
</dbReference>
<reference evidence="9 10" key="1">
    <citation type="submission" date="2016-10" db="EMBL/GenBank/DDBJ databases">
        <authorList>
            <person name="de Groot N.N."/>
        </authorList>
    </citation>
    <scope>NUCLEOTIDE SEQUENCE [LARGE SCALE GENOMIC DNA]</scope>
    <source>
        <strain evidence="9 10">CGMCC 1.5012</strain>
    </source>
</reference>
<dbReference type="InterPro" id="IPR006299">
    <property type="entry name" value="FlgC"/>
</dbReference>
<dbReference type="AlphaFoldDB" id="A0A1G9ZHR4"/>
<dbReference type="InterPro" id="IPR001444">
    <property type="entry name" value="Flag_bb_rod_N"/>
</dbReference>
<name>A0A1G9ZHR4_9FIRM</name>
<dbReference type="STRING" id="258515.SAMN05192585_11359"/>
<feature type="domain" description="Flagellar basal body rod protein N-terminal" evidence="7">
    <location>
        <begin position="7"/>
        <end position="34"/>
    </location>
</feature>
<organism evidence="9 10">
    <name type="scientific">Acetanaerobacterium elongatum</name>
    <dbReference type="NCBI Taxonomy" id="258515"/>
    <lineage>
        <taxon>Bacteria</taxon>
        <taxon>Bacillati</taxon>
        <taxon>Bacillota</taxon>
        <taxon>Clostridia</taxon>
        <taxon>Eubacteriales</taxon>
        <taxon>Oscillospiraceae</taxon>
        <taxon>Acetanaerobacterium</taxon>
    </lineage>
</organism>
<keyword evidence="9" id="KW-0966">Cell projection</keyword>
<evidence type="ECO:0000256" key="3">
    <source>
        <dbReference type="ARBA" id="ARBA00017941"/>
    </source>
</evidence>
<dbReference type="NCBIfam" id="TIGR01395">
    <property type="entry name" value="FlgC"/>
    <property type="match status" value="1"/>
</dbReference>
<dbReference type="GO" id="GO:0030694">
    <property type="term" value="C:bacterial-type flagellum basal body, rod"/>
    <property type="evidence" value="ECO:0007669"/>
    <property type="project" value="UniProtKB-UniRule"/>
</dbReference>
<comment type="similarity">
    <text evidence="2">Belongs to the flagella basal body rod proteins family.</text>
</comment>
<evidence type="ECO:0000256" key="5">
    <source>
        <dbReference type="ARBA" id="ARBA00025933"/>
    </source>
</evidence>
<dbReference type="OrthoDB" id="9794148at2"/>
<evidence type="ECO:0000256" key="2">
    <source>
        <dbReference type="ARBA" id="ARBA00009677"/>
    </source>
</evidence>
<dbReference type="PANTHER" id="PTHR30435:SF2">
    <property type="entry name" value="FLAGELLAR BASAL-BODY ROD PROTEIN FLGC"/>
    <property type="match status" value="1"/>
</dbReference>
<feature type="domain" description="Flagellar basal-body/hook protein C-terminal" evidence="8">
    <location>
        <begin position="99"/>
        <end position="143"/>
    </location>
</feature>
<keyword evidence="9" id="KW-0969">Cilium</keyword>
<dbReference type="PANTHER" id="PTHR30435">
    <property type="entry name" value="FLAGELLAR PROTEIN"/>
    <property type="match status" value="1"/>
</dbReference>
<comment type="subcellular location">
    <subcellularLocation>
        <location evidence="1 6">Bacterial flagellum basal body</location>
    </subcellularLocation>
</comment>
<dbReference type="Proteomes" id="UP000199182">
    <property type="component" value="Unassembled WGS sequence"/>
</dbReference>
<dbReference type="Pfam" id="PF06429">
    <property type="entry name" value="Flg_bbr_C"/>
    <property type="match status" value="1"/>
</dbReference>
<evidence type="ECO:0000313" key="9">
    <source>
        <dbReference type="EMBL" id="SDN20551.1"/>
    </source>
</evidence>